<name>A0A975DAN8_9GAMM</name>
<dbReference type="Proteomes" id="UP000682739">
    <property type="component" value="Chromosome"/>
</dbReference>
<evidence type="ECO:0000313" key="2">
    <source>
        <dbReference type="EMBL" id="QTH63353.1"/>
    </source>
</evidence>
<gene>
    <name evidence="2" type="ORF">J1N51_11510</name>
</gene>
<dbReference type="RefSeq" id="WP_208831410.1">
    <property type="nucleotide sequence ID" value="NZ_CP072110.1"/>
</dbReference>
<feature type="chain" id="PRO_5037470455" evidence="1">
    <location>
        <begin position="22"/>
        <end position="157"/>
    </location>
</feature>
<keyword evidence="3" id="KW-1185">Reference proteome</keyword>
<evidence type="ECO:0000313" key="3">
    <source>
        <dbReference type="Proteomes" id="UP000682739"/>
    </source>
</evidence>
<dbReference type="AlphaFoldDB" id="A0A975DAN8"/>
<reference evidence="2" key="1">
    <citation type="submission" date="2021-03" db="EMBL/GenBank/DDBJ databases">
        <title>Description of Psychrosphaera ytuae sp. nov. isolated from deep sea sediment of South China Sea.</title>
        <authorList>
            <person name="Zhang J."/>
            <person name="Xu X.-D."/>
        </authorList>
    </citation>
    <scope>NUCLEOTIDE SEQUENCE</scope>
    <source>
        <strain evidence="2">MTZ26</strain>
    </source>
</reference>
<keyword evidence="1" id="KW-0732">Signal</keyword>
<accession>A0A975DAN8</accession>
<feature type="signal peptide" evidence="1">
    <location>
        <begin position="1"/>
        <end position="21"/>
    </location>
</feature>
<dbReference type="KEGG" id="psym:J1N51_11510"/>
<protein>
    <submittedName>
        <fullName evidence="2">Uncharacterized protein</fullName>
    </submittedName>
</protein>
<proteinExistence type="predicted"/>
<dbReference type="EMBL" id="CP072110">
    <property type="protein sequence ID" value="QTH63353.1"/>
    <property type="molecule type" value="Genomic_DNA"/>
</dbReference>
<evidence type="ECO:0000256" key="1">
    <source>
        <dbReference type="SAM" id="SignalP"/>
    </source>
</evidence>
<organism evidence="2 3">
    <name type="scientific">Psychrosphaera ytuae</name>
    <dbReference type="NCBI Taxonomy" id="2820710"/>
    <lineage>
        <taxon>Bacteria</taxon>
        <taxon>Pseudomonadati</taxon>
        <taxon>Pseudomonadota</taxon>
        <taxon>Gammaproteobacteria</taxon>
        <taxon>Alteromonadales</taxon>
        <taxon>Pseudoalteromonadaceae</taxon>
        <taxon>Psychrosphaera</taxon>
    </lineage>
</organism>
<sequence>MNKFLMNILLIAGFWSPVALASATPDSFELICDKIDVIGRSFDESRVSSSYIKWDKKKKSLSIKSEELNEFHGELNGNYNDIFVRQENMDSYPRIYFTFKSNPSFDKWENGHGTRFVSTQVDISPESKRALFNLTSFNQTGGVISNVTTKRAWCKLR</sequence>